<keyword evidence="3" id="KW-1185">Reference proteome</keyword>
<protein>
    <submittedName>
        <fullName evidence="2">NKX11 protein</fullName>
    </submittedName>
</protein>
<accession>A0A851EUT6</accession>
<feature type="region of interest" description="Disordered" evidence="1">
    <location>
        <begin position="1"/>
        <end position="41"/>
    </location>
</feature>
<comment type="caution">
    <text evidence="2">The sequence shown here is derived from an EMBL/GenBank/DDBJ whole genome shotgun (WGS) entry which is preliminary data.</text>
</comment>
<feature type="non-terminal residue" evidence="2">
    <location>
        <position position="1"/>
    </location>
</feature>
<dbReference type="Proteomes" id="UP000633448">
    <property type="component" value="Unassembled WGS sequence"/>
</dbReference>
<feature type="compositionally biased region" description="Low complexity" evidence="1">
    <location>
        <begin position="251"/>
        <end position="264"/>
    </location>
</feature>
<feature type="region of interest" description="Disordered" evidence="1">
    <location>
        <begin position="192"/>
        <end position="298"/>
    </location>
</feature>
<evidence type="ECO:0000313" key="2">
    <source>
        <dbReference type="EMBL" id="NWI84690.1"/>
    </source>
</evidence>
<feature type="non-terminal residue" evidence="2">
    <location>
        <position position="344"/>
    </location>
</feature>
<feature type="compositionally biased region" description="Low complexity" evidence="1">
    <location>
        <begin position="273"/>
        <end position="288"/>
    </location>
</feature>
<organism evidence="2 3">
    <name type="scientific">Pitta sordida</name>
    <name type="common">Hooded pitta</name>
    <dbReference type="NCBI Taxonomy" id="9163"/>
    <lineage>
        <taxon>Eukaryota</taxon>
        <taxon>Metazoa</taxon>
        <taxon>Chordata</taxon>
        <taxon>Craniata</taxon>
        <taxon>Vertebrata</taxon>
        <taxon>Euteleostomi</taxon>
        <taxon>Archelosauria</taxon>
        <taxon>Archosauria</taxon>
        <taxon>Dinosauria</taxon>
        <taxon>Saurischia</taxon>
        <taxon>Theropoda</taxon>
        <taxon>Coelurosauria</taxon>
        <taxon>Aves</taxon>
        <taxon>Neognathae</taxon>
        <taxon>Neoaves</taxon>
        <taxon>Telluraves</taxon>
        <taxon>Australaves</taxon>
        <taxon>Passeriformes</taxon>
        <taxon>Pittidae</taxon>
        <taxon>Pitta</taxon>
    </lineage>
</organism>
<name>A0A851EUT6_PITSO</name>
<reference evidence="2" key="1">
    <citation type="submission" date="2019-10" db="EMBL/GenBank/DDBJ databases">
        <title>Bird 10,000 Genomes (B10K) Project - Family phase.</title>
        <authorList>
            <person name="Zhang G."/>
        </authorList>
    </citation>
    <scope>NUCLEOTIDE SEQUENCE</scope>
    <source>
        <strain evidence="2">B10K-DU-002-53</strain>
        <tissue evidence="2">Muscle</tissue>
    </source>
</reference>
<evidence type="ECO:0000256" key="1">
    <source>
        <dbReference type="SAM" id="MobiDB-lite"/>
    </source>
</evidence>
<dbReference type="AlphaFoldDB" id="A0A851EUT6"/>
<gene>
    <name evidence="2" type="primary">Nkx11</name>
    <name evidence="2" type="ORF">PITSOR_R07384</name>
</gene>
<dbReference type="EMBL" id="WEKX01000732">
    <property type="protein sequence ID" value="NWI84690.1"/>
    <property type="molecule type" value="Genomic_DNA"/>
</dbReference>
<proteinExistence type="predicted"/>
<evidence type="ECO:0000313" key="3">
    <source>
        <dbReference type="Proteomes" id="UP000633448"/>
    </source>
</evidence>
<dbReference type="OrthoDB" id="6159439at2759"/>
<sequence length="344" mass="35283">MDSRGEQRLSAGGELPLYCPANRDRQGDSQSNTPGQEGAVAALPMVHRTTSFSVLDILDPNKFNSKRRHCAGLYKSAGTEFTLGAEDKPEDSGTELPEQKALAEDFDACKKSAELTRTPTLLSSQSPFQPPSVLWASCRRWVPSPAHVSCSEGAALAKPPRAGQPLPGPRAAAHEWLPRGLRAPSWPFCAAPRRMPPAPGAGGAGEPGPAASPRRVEGPEGSGRVAPLPRHPCPSSGGDTGWGIPRSGCEGPVPALAPGAAPAGAGRGGGRSGRALPGGLSPLSHSPPMGTPLSMHGPGSYAGHPAGGLVCAAQLPFLPSPAVLSPFVLGSQTYGAPAFYTPHL</sequence>